<dbReference type="RefSeq" id="WP_386444780.1">
    <property type="nucleotide sequence ID" value="NZ_JBHSFH010000005.1"/>
</dbReference>
<name>A0ABV9A4Z1_9ACTN</name>
<evidence type="ECO:0000313" key="6">
    <source>
        <dbReference type="Proteomes" id="UP001595997"/>
    </source>
</evidence>
<feature type="region of interest" description="Disordered" evidence="2">
    <location>
        <begin position="302"/>
        <end position="330"/>
    </location>
</feature>
<keyword evidence="3" id="KW-0732">Signal</keyword>
<dbReference type="EMBL" id="JBHSFH010000005">
    <property type="protein sequence ID" value="MFC4494176.1"/>
    <property type="molecule type" value="Genomic_DNA"/>
</dbReference>
<protein>
    <submittedName>
        <fullName evidence="5">Alpha/beta hydrolase</fullName>
    </submittedName>
</protein>
<feature type="domain" description="Alpha/beta hydrolase fold-3" evidence="4">
    <location>
        <begin position="64"/>
        <end position="174"/>
    </location>
</feature>
<dbReference type="InterPro" id="IPR029058">
    <property type="entry name" value="AB_hydrolase_fold"/>
</dbReference>
<organism evidence="5 6">
    <name type="scientific">Streptomyces ovatisporus</name>
    <dbReference type="NCBI Taxonomy" id="1128682"/>
    <lineage>
        <taxon>Bacteria</taxon>
        <taxon>Bacillati</taxon>
        <taxon>Actinomycetota</taxon>
        <taxon>Actinomycetes</taxon>
        <taxon>Kitasatosporales</taxon>
        <taxon>Streptomycetaceae</taxon>
        <taxon>Streptomyces</taxon>
    </lineage>
</organism>
<dbReference type="InterPro" id="IPR050300">
    <property type="entry name" value="GDXG_lipolytic_enzyme"/>
</dbReference>
<dbReference type="Pfam" id="PF07859">
    <property type="entry name" value="Abhydrolase_3"/>
    <property type="match status" value="1"/>
</dbReference>
<feature type="signal peptide" evidence="3">
    <location>
        <begin position="1"/>
        <end position="23"/>
    </location>
</feature>
<evidence type="ECO:0000313" key="5">
    <source>
        <dbReference type="EMBL" id="MFC4494176.1"/>
    </source>
</evidence>
<dbReference type="SUPFAM" id="SSF53474">
    <property type="entry name" value="alpha/beta-Hydrolases"/>
    <property type="match status" value="1"/>
</dbReference>
<dbReference type="PANTHER" id="PTHR48081">
    <property type="entry name" value="AB HYDROLASE SUPERFAMILY PROTEIN C4A8.06C"/>
    <property type="match status" value="1"/>
</dbReference>
<evidence type="ECO:0000259" key="4">
    <source>
        <dbReference type="Pfam" id="PF07859"/>
    </source>
</evidence>
<keyword evidence="6" id="KW-1185">Reference proteome</keyword>
<sequence>MRRLPLAVIVCLAVLLCTSPVMYVGSGDGREAERTHSYGPRARQRLVAYRDRTAPADRAARPGVVILHGGFWFKDRSPGWNVWAQRIADAGAVVFDVDYRRNVDAPWPAQRRDVLRALRWIRRHAASFGVDTRRLVLLGSSAGGQLATNVAAYGAGRKLLAGVIGLSPVVDPYRAWLDGGRGTGGSGVAVLRASAAVLAGCDPRRGTGRDRTGCLRVWRDMSAVHHATGSEDAPMLLVHSRRDFVPVLHSDALRAAQRRQGMARDDISVVTVPGAEHGGALMRVPAVAEQVLEWIAVRTDTGAAGGAARPRDGFAGTGGRASSGAGGAAP</sequence>
<keyword evidence="1 5" id="KW-0378">Hydrolase</keyword>
<dbReference type="Proteomes" id="UP001595997">
    <property type="component" value="Unassembled WGS sequence"/>
</dbReference>
<evidence type="ECO:0000256" key="1">
    <source>
        <dbReference type="ARBA" id="ARBA00022801"/>
    </source>
</evidence>
<dbReference type="Gene3D" id="3.40.50.1820">
    <property type="entry name" value="alpha/beta hydrolase"/>
    <property type="match status" value="1"/>
</dbReference>
<evidence type="ECO:0000256" key="3">
    <source>
        <dbReference type="SAM" id="SignalP"/>
    </source>
</evidence>
<dbReference type="GO" id="GO:0016787">
    <property type="term" value="F:hydrolase activity"/>
    <property type="evidence" value="ECO:0007669"/>
    <property type="project" value="UniProtKB-KW"/>
</dbReference>
<gene>
    <name evidence="5" type="ORF">ACFPA8_08515</name>
</gene>
<reference evidence="6" key="1">
    <citation type="journal article" date="2019" name="Int. J. Syst. Evol. Microbiol.">
        <title>The Global Catalogue of Microorganisms (GCM) 10K type strain sequencing project: providing services to taxonomists for standard genome sequencing and annotation.</title>
        <authorList>
            <consortium name="The Broad Institute Genomics Platform"/>
            <consortium name="The Broad Institute Genome Sequencing Center for Infectious Disease"/>
            <person name="Wu L."/>
            <person name="Ma J."/>
        </authorList>
    </citation>
    <scope>NUCLEOTIDE SEQUENCE [LARGE SCALE GENOMIC DNA]</scope>
    <source>
        <strain evidence="6">CGMCC 4.7357</strain>
    </source>
</reference>
<feature type="compositionally biased region" description="Gly residues" evidence="2">
    <location>
        <begin position="315"/>
        <end position="330"/>
    </location>
</feature>
<accession>A0ABV9A4Z1</accession>
<evidence type="ECO:0000256" key="2">
    <source>
        <dbReference type="SAM" id="MobiDB-lite"/>
    </source>
</evidence>
<comment type="caution">
    <text evidence="5">The sequence shown here is derived from an EMBL/GenBank/DDBJ whole genome shotgun (WGS) entry which is preliminary data.</text>
</comment>
<dbReference type="InterPro" id="IPR013094">
    <property type="entry name" value="AB_hydrolase_3"/>
</dbReference>
<proteinExistence type="predicted"/>
<feature type="chain" id="PRO_5045927505" evidence="3">
    <location>
        <begin position="24"/>
        <end position="330"/>
    </location>
</feature>